<dbReference type="RefSeq" id="WP_203378373.1">
    <property type="nucleotide sequence ID" value="NZ_JAENHP010000007.1"/>
</dbReference>
<accession>A0ABS2AEV1</accession>
<sequence>MSDLSKDTEAQLEEIAEERMEELPGETALGHRDPAAGGEGEPQDFKGNEDVTLPE</sequence>
<dbReference type="Proteomes" id="UP000632138">
    <property type="component" value="Unassembled WGS sequence"/>
</dbReference>
<evidence type="ECO:0000313" key="3">
    <source>
        <dbReference type="Proteomes" id="UP000632138"/>
    </source>
</evidence>
<dbReference type="EMBL" id="JAENHP010000007">
    <property type="protein sequence ID" value="MBM2618360.1"/>
    <property type="molecule type" value="Genomic_DNA"/>
</dbReference>
<evidence type="ECO:0000256" key="1">
    <source>
        <dbReference type="SAM" id="MobiDB-lite"/>
    </source>
</evidence>
<protein>
    <submittedName>
        <fullName evidence="2">Uncharacterized protein</fullName>
    </submittedName>
</protein>
<gene>
    <name evidence="2" type="ORF">JIG36_22625</name>
</gene>
<organism evidence="2 3">
    <name type="scientific">Paractinoplanes ovalisporus</name>
    <dbReference type="NCBI Taxonomy" id="2810368"/>
    <lineage>
        <taxon>Bacteria</taxon>
        <taxon>Bacillati</taxon>
        <taxon>Actinomycetota</taxon>
        <taxon>Actinomycetes</taxon>
        <taxon>Micromonosporales</taxon>
        <taxon>Micromonosporaceae</taxon>
        <taxon>Paractinoplanes</taxon>
    </lineage>
</organism>
<evidence type="ECO:0000313" key="2">
    <source>
        <dbReference type="EMBL" id="MBM2618360.1"/>
    </source>
</evidence>
<proteinExistence type="predicted"/>
<feature type="region of interest" description="Disordered" evidence="1">
    <location>
        <begin position="1"/>
        <end position="55"/>
    </location>
</feature>
<name>A0ABS2AEV1_9ACTN</name>
<reference evidence="2 3" key="1">
    <citation type="submission" date="2021-01" db="EMBL/GenBank/DDBJ databases">
        <title>Actinoplanes sp. nov. LDG1-06 isolated from lichen.</title>
        <authorList>
            <person name="Saeng-In P."/>
            <person name="Phongsopitanun W."/>
            <person name="Kanchanasin P."/>
            <person name="Yuki M."/>
            <person name="Kudo T."/>
            <person name="Ohkuma M."/>
            <person name="Tanasupawat S."/>
        </authorList>
    </citation>
    <scope>NUCLEOTIDE SEQUENCE [LARGE SCALE GENOMIC DNA]</scope>
    <source>
        <strain evidence="2 3">LDG1-06</strain>
    </source>
</reference>
<keyword evidence="3" id="KW-1185">Reference proteome</keyword>
<comment type="caution">
    <text evidence="2">The sequence shown here is derived from an EMBL/GenBank/DDBJ whole genome shotgun (WGS) entry which is preliminary data.</text>
</comment>